<protein>
    <submittedName>
        <fullName evidence="2">Uncharacterized protein</fullName>
    </submittedName>
</protein>
<organism evidence="2 3">
    <name type="scientific">Cyanidium caldarium</name>
    <name type="common">Red alga</name>
    <dbReference type="NCBI Taxonomy" id="2771"/>
    <lineage>
        <taxon>Eukaryota</taxon>
        <taxon>Rhodophyta</taxon>
        <taxon>Bangiophyceae</taxon>
        <taxon>Cyanidiales</taxon>
        <taxon>Cyanidiaceae</taxon>
        <taxon>Cyanidium</taxon>
    </lineage>
</organism>
<name>A0AAV9J2Q0_CYACA</name>
<evidence type="ECO:0000313" key="3">
    <source>
        <dbReference type="Proteomes" id="UP001301350"/>
    </source>
</evidence>
<proteinExistence type="predicted"/>
<dbReference type="Proteomes" id="UP001301350">
    <property type="component" value="Unassembled WGS sequence"/>
</dbReference>
<comment type="caution">
    <text evidence="2">The sequence shown here is derived from an EMBL/GenBank/DDBJ whole genome shotgun (WGS) entry which is preliminary data.</text>
</comment>
<feature type="region of interest" description="Disordered" evidence="1">
    <location>
        <begin position="1"/>
        <end position="41"/>
    </location>
</feature>
<dbReference type="AlphaFoldDB" id="A0AAV9J2Q0"/>
<keyword evidence="3" id="KW-1185">Reference proteome</keyword>
<dbReference type="EMBL" id="JANCYW010000020">
    <property type="protein sequence ID" value="KAK4538835.1"/>
    <property type="molecule type" value="Genomic_DNA"/>
</dbReference>
<evidence type="ECO:0000256" key="1">
    <source>
        <dbReference type="SAM" id="MobiDB-lite"/>
    </source>
</evidence>
<accession>A0AAV9J2Q0</accession>
<reference evidence="2 3" key="1">
    <citation type="submission" date="2022-07" db="EMBL/GenBank/DDBJ databases">
        <title>Genome-wide signatures of adaptation to extreme environments.</title>
        <authorList>
            <person name="Cho C.H."/>
            <person name="Yoon H.S."/>
        </authorList>
    </citation>
    <scope>NUCLEOTIDE SEQUENCE [LARGE SCALE GENOMIC DNA]</scope>
    <source>
        <strain evidence="2 3">DBV 063 E5</strain>
    </source>
</reference>
<evidence type="ECO:0000313" key="2">
    <source>
        <dbReference type="EMBL" id="KAK4538835.1"/>
    </source>
</evidence>
<sequence>MCGTTPSDDMNGDRDGNEDHGHHAPAPLPRPSSSASLPGAQNRRDPMVLYLQRCRRCGALFDPRFNVKDACVFHGHPLGDRGYYRQFLVLREDAAAHPHASTASPQASRSPWTLQWRWSCCGAAVRDSVGCRMDRHLAWDEEVENNGKAFYDAQHASMRLRTQW</sequence>
<feature type="compositionally biased region" description="Low complexity" evidence="1">
    <location>
        <begin position="31"/>
        <end position="40"/>
    </location>
</feature>
<gene>
    <name evidence="2" type="ORF">CDCA_CDCA20G4860</name>
</gene>
<feature type="compositionally biased region" description="Basic and acidic residues" evidence="1">
    <location>
        <begin position="11"/>
        <end position="22"/>
    </location>
</feature>
<dbReference type="PANTHER" id="PTHR35106:SF4">
    <property type="entry name" value="OS09G0485800 PROTEIN"/>
    <property type="match status" value="1"/>
</dbReference>
<dbReference type="PANTHER" id="PTHR35106">
    <property type="entry name" value="BNAA07G25190D PROTEIN"/>
    <property type="match status" value="1"/>
</dbReference>